<dbReference type="FunFam" id="1.10.10.10:FF:000056">
    <property type="entry name" value="IclR family transcriptional regulator"/>
    <property type="match status" value="1"/>
</dbReference>
<name>A0A4R8HG24_9FIRM</name>
<dbReference type="AlphaFoldDB" id="A0A4R8HG24"/>
<evidence type="ECO:0000256" key="2">
    <source>
        <dbReference type="ARBA" id="ARBA00023125"/>
    </source>
</evidence>
<dbReference type="InterPro" id="IPR050707">
    <property type="entry name" value="HTH_MetabolicPath_Reg"/>
</dbReference>
<dbReference type="Gene3D" id="3.30.450.40">
    <property type="match status" value="1"/>
</dbReference>
<dbReference type="GO" id="GO:0003700">
    <property type="term" value="F:DNA-binding transcription factor activity"/>
    <property type="evidence" value="ECO:0007669"/>
    <property type="project" value="TreeGrafter"/>
</dbReference>
<dbReference type="Pfam" id="PF09339">
    <property type="entry name" value="HTH_IclR"/>
    <property type="match status" value="1"/>
</dbReference>
<keyword evidence="2" id="KW-0238">DNA-binding</keyword>
<dbReference type="InterPro" id="IPR014757">
    <property type="entry name" value="Tscrpt_reg_IclR_C"/>
</dbReference>
<keyword evidence="9" id="KW-1185">Reference proteome</keyword>
<dbReference type="SUPFAM" id="SSF46785">
    <property type="entry name" value="Winged helix' DNA-binding domain"/>
    <property type="match status" value="1"/>
</dbReference>
<evidence type="ECO:0000256" key="5">
    <source>
        <dbReference type="ARBA" id="ARBA00070406"/>
    </source>
</evidence>
<dbReference type="GO" id="GO:0045892">
    <property type="term" value="P:negative regulation of DNA-templated transcription"/>
    <property type="evidence" value="ECO:0007669"/>
    <property type="project" value="TreeGrafter"/>
</dbReference>
<dbReference type="EMBL" id="SOEG01000001">
    <property type="protein sequence ID" value="TDX59130.1"/>
    <property type="molecule type" value="Genomic_DNA"/>
</dbReference>
<reference evidence="8 9" key="1">
    <citation type="submission" date="2019-03" db="EMBL/GenBank/DDBJ databases">
        <title>Subsurface microbial communities from deep shales in Ohio and West Virginia, USA.</title>
        <authorList>
            <person name="Wrighton K."/>
        </authorList>
    </citation>
    <scope>NUCLEOTIDE SEQUENCE [LARGE SCALE GENOMIC DNA]</scope>
    <source>
        <strain evidence="8 9">MSL 6dP</strain>
    </source>
</reference>
<dbReference type="RefSeq" id="WP_134114058.1">
    <property type="nucleotide sequence ID" value="NZ_SOEG01000001.1"/>
</dbReference>
<keyword evidence="3" id="KW-0804">Transcription</keyword>
<dbReference type="PROSITE" id="PS51078">
    <property type="entry name" value="ICLR_ED"/>
    <property type="match status" value="1"/>
</dbReference>
<comment type="caution">
    <text evidence="8">The sequence shown here is derived from an EMBL/GenBank/DDBJ whole genome shotgun (WGS) entry which is preliminary data.</text>
</comment>
<proteinExistence type="predicted"/>
<keyword evidence="1" id="KW-0805">Transcription regulation</keyword>
<protein>
    <recommendedName>
        <fullName evidence="5">Glycerol operon regulatory protein</fullName>
    </recommendedName>
</protein>
<evidence type="ECO:0000256" key="1">
    <source>
        <dbReference type="ARBA" id="ARBA00023015"/>
    </source>
</evidence>
<evidence type="ECO:0000313" key="8">
    <source>
        <dbReference type="EMBL" id="TDX59130.1"/>
    </source>
</evidence>
<dbReference type="InterPro" id="IPR029016">
    <property type="entry name" value="GAF-like_dom_sf"/>
</dbReference>
<dbReference type="Pfam" id="PF01614">
    <property type="entry name" value="IclR_C"/>
    <property type="match status" value="1"/>
</dbReference>
<dbReference type="InterPro" id="IPR036390">
    <property type="entry name" value="WH_DNA-bd_sf"/>
</dbReference>
<sequence>MSKSIVQSVDRSLSILEILVEENQPISLSQISEKANLNISTVHRLLHTLMHRGFVGQEKDSGKYKLGLRIFEIASALESSLDLKAVVRPYLREIVDECNETANLTILDGGDVVYIDQVESTNMVRMFANIGSKGPAHCLGSGKVLLAFLEEDKLESILKDIKLTKYTSETISSMDKLKNNLNQIRRQGYSIDFEEMEEGVRCVAAPIRNEAGKVIAAISVSGPNTRITDKFLYTKLIPLVTGKAEEISKNVGDIGIKEFSN</sequence>
<dbReference type="PANTHER" id="PTHR30136">
    <property type="entry name" value="HELIX-TURN-HELIX TRANSCRIPTIONAL REGULATOR, ICLR FAMILY"/>
    <property type="match status" value="1"/>
</dbReference>
<dbReference type="SMART" id="SM00346">
    <property type="entry name" value="HTH_ICLR"/>
    <property type="match status" value="1"/>
</dbReference>
<accession>A0A4R8HG24</accession>
<dbReference type="GO" id="GO:0003677">
    <property type="term" value="F:DNA binding"/>
    <property type="evidence" value="ECO:0007669"/>
    <property type="project" value="UniProtKB-KW"/>
</dbReference>
<dbReference type="SUPFAM" id="SSF55781">
    <property type="entry name" value="GAF domain-like"/>
    <property type="match status" value="1"/>
</dbReference>
<dbReference type="STRING" id="926561.GCA_000379025_01038"/>
<evidence type="ECO:0000256" key="4">
    <source>
        <dbReference type="ARBA" id="ARBA00058938"/>
    </source>
</evidence>
<evidence type="ECO:0000256" key="3">
    <source>
        <dbReference type="ARBA" id="ARBA00023163"/>
    </source>
</evidence>
<dbReference type="Proteomes" id="UP000295832">
    <property type="component" value="Unassembled WGS sequence"/>
</dbReference>
<dbReference type="PROSITE" id="PS51077">
    <property type="entry name" value="HTH_ICLR"/>
    <property type="match status" value="1"/>
</dbReference>
<evidence type="ECO:0000259" key="7">
    <source>
        <dbReference type="PROSITE" id="PS51078"/>
    </source>
</evidence>
<evidence type="ECO:0000259" key="6">
    <source>
        <dbReference type="PROSITE" id="PS51077"/>
    </source>
</evidence>
<dbReference type="PANTHER" id="PTHR30136:SF35">
    <property type="entry name" value="HTH-TYPE TRANSCRIPTIONAL REGULATOR RV1719"/>
    <property type="match status" value="1"/>
</dbReference>
<comment type="function">
    <text evidence="4">May be an activator protein for the gylABX operon.</text>
</comment>
<gene>
    <name evidence="8" type="ORF">C7959_10116</name>
</gene>
<organism evidence="8 9">
    <name type="scientific">Orenia marismortui</name>
    <dbReference type="NCBI Taxonomy" id="46469"/>
    <lineage>
        <taxon>Bacteria</taxon>
        <taxon>Bacillati</taxon>
        <taxon>Bacillota</taxon>
        <taxon>Clostridia</taxon>
        <taxon>Halanaerobiales</taxon>
        <taxon>Halobacteroidaceae</taxon>
        <taxon>Orenia</taxon>
    </lineage>
</organism>
<dbReference type="InterPro" id="IPR005471">
    <property type="entry name" value="Tscrpt_reg_IclR_N"/>
</dbReference>
<evidence type="ECO:0000313" key="9">
    <source>
        <dbReference type="Proteomes" id="UP000295832"/>
    </source>
</evidence>
<feature type="domain" description="HTH iclR-type" evidence="6">
    <location>
        <begin position="6"/>
        <end position="68"/>
    </location>
</feature>
<dbReference type="InterPro" id="IPR036388">
    <property type="entry name" value="WH-like_DNA-bd_sf"/>
</dbReference>
<dbReference type="Gene3D" id="1.10.10.10">
    <property type="entry name" value="Winged helix-like DNA-binding domain superfamily/Winged helix DNA-binding domain"/>
    <property type="match status" value="1"/>
</dbReference>
<feature type="domain" description="IclR-ED" evidence="7">
    <location>
        <begin position="69"/>
        <end position="253"/>
    </location>
</feature>